<reference evidence="1" key="1">
    <citation type="submission" date="2021-06" db="EMBL/GenBank/DDBJ databases">
        <authorList>
            <person name="Kallberg Y."/>
            <person name="Tangrot J."/>
            <person name="Rosling A."/>
        </authorList>
    </citation>
    <scope>NUCLEOTIDE SEQUENCE</scope>
    <source>
        <strain evidence="1">IN212</strain>
    </source>
</reference>
<gene>
    <name evidence="1" type="ORF">RFULGI_LOCUS16757</name>
</gene>
<dbReference type="OrthoDB" id="10437728at2759"/>
<dbReference type="EMBL" id="CAJVPZ010061442">
    <property type="protein sequence ID" value="CAG8791135.1"/>
    <property type="molecule type" value="Genomic_DNA"/>
</dbReference>
<evidence type="ECO:0000313" key="2">
    <source>
        <dbReference type="Proteomes" id="UP000789396"/>
    </source>
</evidence>
<organism evidence="1 2">
    <name type="scientific">Racocetra fulgida</name>
    <dbReference type="NCBI Taxonomy" id="60492"/>
    <lineage>
        <taxon>Eukaryota</taxon>
        <taxon>Fungi</taxon>
        <taxon>Fungi incertae sedis</taxon>
        <taxon>Mucoromycota</taxon>
        <taxon>Glomeromycotina</taxon>
        <taxon>Glomeromycetes</taxon>
        <taxon>Diversisporales</taxon>
        <taxon>Gigasporaceae</taxon>
        <taxon>Racocetra</taxon>
    </lineage>
</organism>
<evidence type="ECO:0000313" key="1">
    <source>
        <dbReference type="EMBL" id="CAG8791135.1"/>
    </source>
</evidence>
<feature type="non-terminal residue" evidence="1">
    <location>
        <position position="44"/>
    </location>
</feature>
<comment type="caution">
    <text evidence="1">The sequence shown here is derived from an EMBL/GenBank/DDBJ whole genome shotgun (WGS) entry which is preliminary data.</text>
</comment>
<proteinExistence type="predicted"/>
<keyword evidence="2" id="KW-1185">Reference proteome</keyword>
<dbReference type="AlphaFoldDB" id="A0A9N9JQA3"/>
<sequence length="44" mass="4965">CPVSKQVWEQGYQMINNIPNLTIPTSLEDIIFPPQTVPPEAQRA</sequence>
<feature type="non-terminal residue" evidence="1">
    <location>
        <position position="1"/>
    </location>
</feature>
<protein>
    <submittedName>
        <fullName evidence="1">15691_t:CDS:1</fullName>
    </submittedName>
</protein>
<name>A0A9N9JQA3_9GLOM</name>
<dbReference type="Proteomes" id="UP000789396">
    <property type="component" value="Unassembled WGS sequence"/>
</dbReference>
<accession>A0A9N9JQA3</accession>